<dbReference type="EMBL" id="BMAU01021040">
    <property type="protein sequence ID" value="GFX87951.1"/>
    <property type="molecule type" value="Genomic_DNA"/>
</dbReference>
<gene>
    <name evidence="1" type="ORF">TNCV_4374161</name>
</gene>
<evidence type="ECO:0000313" key="2">
    <source>
        <dbReference type="Proteomes" id="UP000887159"/>
    </source>
</evidence>
<sequence>MKKVMSSILKENPPTQRFIASKLGMSSGIQNILEPIFKEEIPTLYGKNIDEVEFFMDKGSSRTSKSTAVYLAKKESETGKNQSQKKELLSKSRFRGRWKDEKLSKLGGINSIKEEAWNIIFFELIAGPGRRRSTGHVDPGGSTEGLLYSGFNGPSGHPSPGLKTQAPNRKTCTVNIAKTIVHNLNED</sequence>
<reference evidence="1" key="1">
    <citation type="submission" date="2020-08" db="EMBL/GenBank/DDBJ databases">
        <title>Multicomponent nature underlies the extraordinary mechanical properties of spider dragline silk.</title>
        <authorList>
            <person name="Kono N."/>
            <person name="Nakamura H."/>
            <person name="Mori M."/>
            <person name="Yoshida Y."/>
            <person name="Ohtoshi R."/>
            <person name="Malay A.D."/>
            <person name="Moran D.A.P."/>
            <person name="Tomita M."/>
            <person name="Numata K."/>
            <person name="Arakawa K."/>
        </authorList>
    </citation>
    <scope>NUCLEOTIDE SEQUENCE</scope>
</reference>
<accession>A0A8X6R9Z8</accession>
<comment type="caution">
    <text evidence="1">The sequence shown here is derived from an EMBL/GenBank/DDBJ whole genome shotgun (WGS) entry which is preliminary data.</text>
</comment>
<proteinExistence type="predicted"/>
<name>A0A8X6R9Z8_TRICX</name>
<organism evidence="1 2">
    <name type="scientific">Trichonephila clavipes</name>
    <name type="common">Golden silk orbweaver</name>
    <name type="synonym">Nephila clavipes</name>
    <dbReference type="NCBI Taxonomy" id="2585209"/>
    <lineage>
        <taxon>Eukaryota</taxon>
        <taxon>Metazoa</taxon>
        <taxon>Ecdysozoa</taxon>
        <taxon>Arthropoda</taxon>
        <taxon>Chelicerata</taxon>
        <taxon>Arachnida</taxon>
        <taxon>Araneae</taxon>
        <taxon>Araneomorphae</taxon>
        <taxon>Entelegynae</taxon>
        <taxon>Araneoidea</taxon>
        <taxon>Nephilidae</taxon>
        <taxon>Trichonephila</taxon>
    </lineage>
</organism>
<dbReference type="Proteomes" id="UP000887159">
    <property type="component" value="Unassembled WGS sequence"/>
</dbReference>
<evidence type="ECO:0000313" key="1">
    <source>
        <dbReference type="EMBL" id="GFX87951.1"/>
    </source>
</evidence>
<protein>
    <submittedName>
        <fullName evidence="1">Uncharacterized protein</fullName>
    </submittedName>
</protein>
<dbReference type="AlphaFoldDB" id="A0A8X6R9Z8"/>
<keyword evidence="2" id="KW-1185">Reference proteome</keyword>